<comment type="caution">
    <text evidence="3">The sequence shown here is derived from an EMBL/GenBank/DDBJ whole genome shotgun (WGS) entry which is preliminary data.</text>
</comment>
<dbReference type="RefSeq" id="WP_126819572.1">
    <property type="nucleotide sequence ID" value="NZ_PIPS01000001.1"/>
</dbReference>
<dbReference type="InterPro" id="IPR029063">
    <property type="entry name" value="SAM-dependent_MTases_sf"/>
</dbReference>
<dbReference type="Proteomes" id="UP000286680">
    <property type="component" value="Unassembled WGS sequence"/>
</dbReference>
<dbReference type="CDD" id="cd02440">
    <property type="entry name" value="AdoMet_MTases"/>
    <property type="match status" value="1"/>
</dbReference>
<dbReference type="GO" id="GO:0016740">
    <property type="term" value="F:transferase activity"/>
    <property type="evidence" value="ECO:0007669"/>
    <property type="project" value="UniProtKB-KW"/>
</dbReference>
<dbReference type="PANTHER" id="PTHR43861">
    <property type="entry name" value="TRANS-ACONITATE 2-METHYLTRANSFERASE-RELATED"/>
    <property type="match status" value="1"/>
</dbReference>
<accession>A0AA94EGQ6</accession>
<keyword evidence="4" id="KW-1185">Reference proteome</keyword>
<gene>
    <name evidence="3" type="ORF">CWE23_04010</name>
</gene>
<dbReference type="InterPro" id="IPR041698">
    <property type="entry name" value="Methyltransf_25"/>
</dbReference>
<protein>
    <recommendedName>
        <fullName evidence="2">Methyltransferase domain-containing protein</fullName>
    </recommendedName>
</protein>
<keyword evidence="1" id="KW-0808">Transferase</keyword>
<dbReference type="SUPFAM" id="SSF53335">
    <property type="entry name" value="S-adenosyl-L-methionine-dependent methyltransferases"/>
    <property type="match status" value="1"/>
</dbReference>
<evidence type="ECO:0000313" key="3">
    <source>
        <dbReference type="EMBL" id="RUO45191.1"/>
    </source>
</evidence>
<name>A0AA94EGQ6_9GAMM</name>
<dbReference type="Pfam" id="PF13649">
    <property type="entry name" value="Methyltransf_25"/>
    <property type="match status" value="1"/>
</dbReference>
<feature type="domain" description="Methyltransferase" evidence="2">
    <location>
        <begin position="245"/>
        <end position="342"/>
    </location>
</feature>
<sequence>MPPKNHEINGTIESAWYVGDWKTLHAECGSISSSLSAQSLMKLAVACYQYGDFDTARCFIGKGSTAPSSAQYESASLVLGGIYNSLAKANYLADHVDIAEHYFQLSSSFSFDFQFSKQLSSARIQNQKEQLTNEVGYDINFMIHERKLANKSLKLDSIDQLLGDAYAFLPENNVWARLSDDEFGYSDGDAIEQRILDAVKSCNDVSVFSSELLPHQTDWPSEYHLSADRTNLLRPFVGDLAGASVLELGCGCGAITRFLGEHAGQVVAVEGSIQRATIAAERCRDLKNVTIIQDKLQDVPFEAQFDVVTLIGVLEYSQIYVDADDPIHYVLQRALTYLKPGGQLIVAIENQLGLKYFAGAPEDHGVGLMAGINDTYGENTPITFGRKELEKRIKKAGFSSVQTHLSLPDYKLPSLIVHPAGYNNENFELGSLLANTAYYDRQGIANPLFSLESAWDVISRNGLSADLANSFLMFARKDNGTNVPPVDESPSDILSSRLASYYSPKRTQAASQEIVFTASDRKIDVNRRKVSSDWPNNDFAVEDYVHGRLHSQLVHQALQRKDWQITDLIDVIDIWVSALERDLLEVTSIELPDEQHAWQQFTRWLPKDYLDAVPRNLVVGNNNSYTVFIDLEWSFEHELPFELVLYRGLIITLTTITSIAKPADDQLISKQALLNSLLKHYGIELSEALLTSFATVMENLSRRAQGLTLVDHEHVQKIRLGDFKVRDLQASQQRKNAEATLYWCRKDEGFSEDKTVKRSYRLNEGFAKLSFELPKDNAEIRRLRLDFAGIEGCFIVDSIAISGNDGQPLWLWSHSIAELKHLGHLEVFNNFEDEKQQTCFISIGHDPQFELILNDDALNRLNHERQNGECVLQLRLKAFG</sequence>
<proteinExistence type="predicted"/>
<dbReference type="EMBL" id="PIPS01000001">
    <property type="protein sequence ID" value="RUO45191.1"/>
    <property type="molecule type" value="Genomic_DNA"/>
</dbReference>
<reference evidence="4" key="1">
    <citation type="journal article" date="2018" name="Front. Microbiol.">
        <title>Genome-Based Analysis Reveals the Taxonomy and Diversity of the Family Idiomarinaceae.</title>
        <authorList>
            <person name="Liu Y."/>
            <person name="Lai Q."/>
            <person name="Shao Z."/>
        </authorList>
    </citation>
    <scope>NUCLEOTIDE SEQUENCE [LARGE SCALE GENOMIC DNA]</scope>
    <source>
        <strain evidence="4">SN-14</strain>
    </source>
</reference>
<organism evidence="3 4">
    <name type="scientific">Idiomarina aquatica</name>
    <dbReference type="NCBI Taxonomy" id="1327752"/>
    <lineage>
        <taxon>Bacteria</taxon>
        <taxon>Pseudomonadati</taxon>
        <taxon>Pseudomonadota</taxon>
        <taxon>Gammaproteobacteria</taxon>
        <taxon>Alteromonadales</taxon>
        <taxon>Idiomarinaceae</taxon>
        <taxon>Idiomarina</taxon>
    </lineage>
</organism>
<dbReference type="Gene3D" id="3.40.50.150">
    <property type="entry name" value="Vaccinia Virus protein VP39"/>
    <property type="match status" value="1"/>
</dbReference>
<evidence type="ECO:0000313" key="4">
    <source>
        <dbReference type="Proteomes" id="UP000286680"/>
    </source>
</evidence>
<evidence type="ECO:0000259" key="2">
    <source>
        <dbReference type="Pfam" id="PF13649"/>
    </source>
</evidence>
<dbReference type="AlphaFoldDB" id="A0AA94EGQ6"/>
<evidence type="ECO:0000256" key="1">
    <source>
        <dbReference type="ARBA" id="ARBA00022679"/>
    </source>
</evidence>